<name>A0A914BZT1_9BILA</name>
<dbReference type="AlphaFoldDB" id="A0A914BZT1"/>
<protein>
    <submittedName>
        <fullName evidence="2">Uncharacterized protein</fullName>
    </submittedName>
</protein>
<sequence length="74" mass="8716">MTSTRCNYRVKASWPVVNGSINHPLIQIFECFGDRLLQRLDRIVCFCIHLSFEDTPNGVVEWIQVWRFISKAIF</sequence>
<dbReference type="Proteomes" id="UP000887540">
    <property type="component" value="Unplaced"/>
</dbReference>
<reference evidence="2" key="1">
    <citation type="submission" date="2022-11" db="UniProtKB">
        <authorList>
            <consortium name="WormBaseParasite"/>
        </authorList>
    </citation>
    <scope>IDENTIFICATION</scope>
</reference>
<evidence type="ECO:0000313" key="2">
    <source>
        <dbReference type="WBParaSite" id="ACRNAN_Path_1391.g5444.t1"/>
    </source>
</evidence>
<dbReference type="WBParaSite" id="ACRNAN_Path_1391.g5444.t1">
    <property type="protein sequence ID" value="ACRNAN_Path_1391.g5444.t1"/>
    <property type="gene ID" value="ACRNAN_Path_1391.g5444"/>
</dbReference>
<keyword evidence="1" id="KW-1185">Reference proteome</keyword>
<accession>A0A914BZT1</accession>
<organism evidence="1 2">
    <name type="scientific">Acrobeloides nanus</name>
    <dbReference type="NCBI Taxonomy" id="290746"/>
    <lineage>
        <taxon>Eukaryota</taxon>
        <taxon>Metazoa</taxon>
        <taxon>Ecdysozoa</taxon>
        <taxon>Nematoda</taxon>
        <taxon>Chromadorea</taxon>
        <taxon>Rhabditida</taxon>
        <taxon>Tylenchina</taxon>
        <taxon>Cephalobomorpha</taxon>
        <taxon>Cephaloboidea</taxon>
        <taxon>Cephalobidae</taxon>
        <taxon>Acrobeloides</taxon>
    </lineage>
</organism>
<evidence type="ECO:0000313" key="1">
    <source>
        <dbReference type="Proteomes" id="UP000887540"/>
    </source>
</evidence>
<proteinExistence type="predicted"/>